<evidence type="ECO:0000313" key="2">
    <source>
        <dbReference type="Proteomes" id="UP000523079"/>
    </source>
</evidence>
<comment type="caution">
    <text evidence="1">The sequence shown here is derived from an EMBL/GenBank/DDBJ whole genome shotgun (WGS) entry which is preliminary data.</text>
</comment>
<proteinExistence type="predicted"/>
<accession>A0A7W3P739</accession>
<dbReference type="EMBL" id="JACGWT010000005">
    <property type="protein sequence ID" value="MBA8795629.1"/>
    <property type="molecule type" value="Genomic_DNA"/>
</dbReference>
<evidence type="ECO:0000313" key="1">
    <source>
        <dbReference type="EMBL" id="MBA8795629.1"/>
    </source>
</evidence>
<sequence length="82" mass="8856">MDNTTTAVIGDHSMIINDLVLGGWRQRAYALPASAVRGSEPMHAWPCTRKHENTIDSITVMGGVATDDFGTPWGPRPGRPPV</sequence>
<organism evidence="1 2">
    <name type="scientific">Microlunatus kandeliicorticis</name>
    <dbReference type="NCBI Taxonomy" id="1759536"/>
    <lineage>
        <taxon>Bacteria</taxon>
        <taxon>Bacillati</taxon>
        <taxon>Actinomycetota</taxon>
        <taxon>Actinomycetes</taxon>
        <taxon>Propionibacteriales</taxon>
        <taxon>Propionibacteriaceae</taxon>
        <taxon>Microlunatus</taxon>
    </lineage>
</organism>
<name>A0A7W3P739_9ACTN</name>
<dbReference type="Proteomes" id="UP000523079">
    <property type="component" value="Unassembled WGS sequence"/>
</dbReference>
<gene>
    <name evidence="1" type="ORF">FHX74_003265</name>
</gene>
<keyword evidence="2" id="KW-1185">Reference proteome</keyword>
<dbReference type="AlphaFoldDB" id="A0A7W3P739"/>
<reference evidence="1 2" key="1">
    <citation type="submission" date="2020-07" db="EMBL/GenBank/DDBJ databases">
        <title>Sequencing the genomes of 1000 actinobacteria strains.</title>
        <authorList>
            <person name="Klenk H.-P."/>
        </authorList>
    </citation>
    <scope>NUCLEOTIDE SEQUENCE [LARGE SCALE GENOMIC DNA]</scope>
    <source>
        <strain evidence="1 2">DSM 100723</strain>
    </source>
</reference>
<protein>
    <submittedName>
        <fullName evidence="1">Uncharacterized protein</fullName>
    </submittedName>
</protein>
<dbReference type="RefSeq" id="WP_182561227.1">
    <property type="nucleotide sequence ID" value="NZ_JACGWT010000005.1"/>
</dbReference>